<evidence type="ECO:0000313" key="2">
    <source>
        <dbReference type="Proteomes" id="UP000092565"/>
    </source>
</evidence>
<evidence type="ECO:0000313" key="1">
    <source>
        <dbReference type="EMBL" id="ANP36237.1"/>
    </source>
</evidence>
<reference evidence="1 2" key="1">
    <citation type="submission" date="2016-04" db="EMBL/GenBank/DDBJ databases">
        <authorList>
            <person name="Evans L.H."/>
            <person name="Alamgir A."/>
            <person name="Owens N."/>
            <person name="Weber N.D."/>
            <person name="Virtaneva K."/>
            <person name="Barbian K."/>
            <person name="Babar A."/>
            <person name="Rosenke K."/>
        </authorList>
    </citation>
    <scope>NUCLEOTIDE SEQUENCE [LARGE SCALE GENOMIC DNA]</scope>
    <source>
        <strain evidence="1 2">JL2886</strain>
    </source>
</reference>
<organism evidence="1 2">
    <name type="scientific">Phaeobacter gallaeciensis</name>
    <dbReference type="NCBI Taxonomy" id="60890"/>
    <lineage>
        <taxon>Bacteria</taxon>
        <taxon>Pseudomonadati</taxon>
        <taxon>Pseudomonadota</taxon>
        <taxon>Alphaproteobacteria</taxon>
        <taxon>Rhodobacterales</taxon>
        <taxon>Roseobacteraceae</taxon>
        <taxon>Phaeobacter</taxon>
    </lineage>
</organism>
<dbReference type="EMBL" id="CP015124">
    <property type="protein sequence ID" value="ANP36237.1"/>
    <property type="molecule type" value="Genomic_DNA"/>
</dbReference>
<proteinExistence type="predicted"/>
<sequence length="47" mass="5343">MHRGVARAKSVQVILHALSSTISALDKSTYILGRLCVNYYMYTYFNS</sequence>
<name>A0A1B0ZPZ7_9RHOB</name>
<keyword evidence="2" id="KW-1185">Reference proteome</keyword>
<gene>
    <name evidence="1" type="ORF">JL2886_01319</name>
</gene>
<protein>
    <submittedName>
        <fullName evidence="1">Uncharacterized protein</fullName>
    </submittedName>
</protein>
<dbReference type="AlphaFoldDB" id="A0A1B0ZPZ7"/>
<dbReference type="Proteomes" id="UP000092565">
    <property type="component" value="Chromosome"/>
</dbReference>
<accession>A0A1B0ZPZ7</accession>